<evidence type="ECO:0000256" key="3">
    <source>
        <dbReference type="ARBA" id="ARBA00011738"/>
    </source>
</evidence>
<organism evidence="13 14">
    <name type="scientific">Anaerotignum faecicola</name>
    <dbReference type="NCBI Taxonomy" id="2358141"/>
    <lineage>
        <taxon>Bacteria</taxon>
        <taxon>Bacillati</taxon>
        <taxon>Bacillota</taxon>
        <taxon>Clostridia</taxon>
        <taxon>Lachnospirales</taxon>
        <taxon>Anaerotignaceae</taxon>
        <taxon>Anaerotignum</taxon>
    </lineage>
</organism>
<evidence type="ECO:0000256" key="5">
    <source>
        <dbReference type="ARBA" id="ARBA00022723"/>
    </source>
</evidence>
<dbReference type="InterPro" id="IPR005475">
    <property type="entry name" value="Transketolase-like_Pyr-bd"/>
</dbReference>
<reference evidence="13 14" key="1">
    <citation type="submission" date="2018-10" db="EMBL/GenBank/DDBJ databases">
        <title>Draft Genome Sequence of Anaerotignum sp. KCTC 15736.</title>
        <authorList>
            <person name="Choi S.H."/>
            <person name="Kim J.S."/>
            <person name="Kang S.W."/>
            <person name="Lee J.S."/>
            <person name="Park S.H."/>
        </authorList>
    </citation>
    <scope>NUCLEOTIDE SEQUENCE [LARGE SCALE GENOMIC DNA]</scope>
    <source>
        <strain evidence="13 14">KCTC 15736</strain>
    </source>
</reference>
<feature type="binding site" evidence="11">
    <location>
        <position position="175"/>
    </location>
    <ligand>
        <name>Mg(2+)</name>
        <dbReference type="ChEBI" id="CHEBI:18420"/>
    </ligand>
</feature>
<dbReference type="CDD" id="cd07033">
    <property type="entry name" value="TPP_PYR_DXS_TK_like"/>
    <property type="match status" value="1"/>
</dbReference>
<dbReference type="Pfam" id="PF02780">
    <property type="entry name" value="Transketolase_C"/>
    <property type="match status" value="1"/>
</dbReference>
<comment type="catalytic activity">
    <reaction evidence="11">
        <text>D-glyceraldehyde 3-phosphate + pyruvate + H(+) = 1-deoxy-D-xylulose 5-phosphate + CO2</text>
        <dbReference type="Rhea" id="RHEA:12605"/>
        <dbReference type="ChEBI" id="CHEBI:15361"/>
        <dbReference type="ChEBI" id="CHEBI:15378"/>
        <dbReference type="ChEBI" id="CHEBI:16526"/>
        <dbReference type="ChEBI" id="CHEBI:57792"/>
        <dbReference type="ChEBI" id="CHEBI:59776"/>
        <dbReference type="EC" id="2.2.1.7"/>
    </reaction>
</comment>
<dbReference type="PANTHER" id="PTHR43322:SF5">
    <property type="entry name" value="1-DEOXY-D-XYLULOSE-5-PHOSPHATE SYNTHASE, CHLOROPLASTIC"/>
    <property type="match status" value="1"/>
</dbReference>
<evidence type="ECO:0000259" key="12">
    <source>
        <dbReference type="SMART" id="SM00861"/>
    </source>
</evidence>
<keyword evidence="9 11" id="KW-0414">Isoprene biosynthesis</keyword>
<dbReference type="Pfam" id="PF13292">
    <property type="entry name" value="DXP_synthase_N"/>
    <property type="match status" value="1"/>
</dbReference>
<keyword evidence="6 11" id="KW-0460">Magnesium</keyword>
<evidence type="ECO:0000313" key="13">
    <source>
        <dbReference type="EMBL" id="GCB30117.1"/>
    </source>
</evidence>
<comment type="cofactor">
    <cofactor evidence="11">
        <name>thiamine diphosphate</name>
        <dbReference type="ChEBI" id="CHEBI:58937"/>
    </cofactor>
    <text evidence="11">Binds 1 thiamine pyrophosphate per subunit.</text>
</comment>
<accession>A0A401LEW3</accession>
<evidence type="ECO:0000313" key="14">
    <source>
        <dbReference type="Proteomes" id="UP000287361"/>
    </source>
</evidence>
<comment type="function">
    <text evidence="10 11">Catalyzes the acyloin condensation reaction between C atoms 2 and 3 of pyruvate and glyceraldehyde 3-phosphate to yield 1-deoxy-D-xylulose-5-phosphate (DXP).</text>
</comment>
<dbReference type="GO" id="GO:0005829">
    <property type="term" value="C:cytosol"/>
    <property type="evidence" value="ECO:0007669"/>
    <property type="project" value="TreeGrafter"/>
</dbReference>
<feature type="binding site" evidence="11">
    <location>
        <begin position="115"/>
        <end position="117"/>
    </location>
    <ligand>
        <name>thiamine diphosphate</name>
        <dbReference type="ChEBI" id="CHEBI:58937"/>
    </ligand>
</feature>
<comment type="similarity">
    <text evidence="2 11">Belongs to the transketolase family. DXPS subfamily.</text>
</comment>
<dbReference type="GO" id="GO:0009228">
    <property type="term" value="P:thiamine biosynthetic process"/>
    <property type="evidence" value="ECO:0007669"/>
    <property type="project" value="UniProtKB-UniRule"/>
</dbReference>
<evidence type="ECO:0000256" key="6">
    <source>
        <dbReference type="ARBA" id="ARBA00022842"/>
    </source>
</evidence>
<dbReference type="InterPro" id="IPR005477">
    <property type="entry name" value="Dxylulose-5-P_synthase"/>
</dbReference>
<keyword evidence="4 11" id="KW-0808">Transferase</keyword>
<dbReference type="GO" id="GO:0019288">
    <property type="term" value="P:isopentenyl diphosphate biosynthetic process, methylerythritol 4-phosphate pathway"/>
    <property type="evidence" value="ECO:0007669"/>
    <property type="project" value="TreeGrafter"/>
</dbReference>
<comment type="cofactor">
    <cofactor evidence="11">
        <name>Mg(2+)</name>
        <dbReference type="ChEBI" id="CHEBI:18420"/>
    </cofactor>
    <text evidence="11">Binds 1 Mg(2+) ion per subunit.</text>
</comment>
<gene>
    <name evidence="11 13" type="primary">dxs</name>
    <name evidence="13" type="ORF">KGMB03357_17780</name>
</gene>
<evidence type="ECO:0000256" key="10">
    <source>
        <dbReference type="ARBA" id="ARBA00055605"/>
    </source>
</evidence>
<dbReference type="SMART" id="SM00861">
    <property type="entry name" value="Transket_pyr"/>
    <property type="match status" value="1"/>
</dbReference>
<proteinExistence type="inferred from homology"/>
<dbReference type="NCBIfam" id="TIGR00204">
    <property type="entry name" value="dxs"/>
    <property type="match status" value="1"/>
</dbReference>
<dbReference type="InterPro" id="IPR029061">
    <property type="entry name" value="THDP-binding"/>
</dbReference>
<name>A0A401LEW3_9FIRM</name>
<evidence type="ECO:0000256" key="1">
    <source>
        <dbReference type="ARBA" id="ARBA00004980"/>
    </source>
</evidence>
<keyword evidence="7 11" id="KW-0784">Thiamine biosynthesis</keyword>
<feature type="binding site" evidence="11">
    <location>
        <position position="175"/>
    </location>
    <ligand>
        <name>thiamine diphosphate</name>
        <dbReference type="ChEBI" id="CHEBI:58937"/>
    </ligand>
</feature>
<dbReference type="NCBIfam" id="NF003933">
    <property type="entry name" value="PRK05444.2-2"/>
    <property type="match status" value="1"/>
</dbReference>
<dbReference type="SUPFAM" id="SSF52518">
    <property type="entry name" value="Thiamin diphosphate-binding fold (THDP-binding)"/>
    <property type="match status" value="2"/>
</dbReference>
<keyword evidence="14" id="KW-1185">Reference proteome</keyword>
<evidence type="ECO:0000256" key="2">
    <source>
        <dbReference type="ARBA" id="ARBA00011081"/>
    </source>
</evidence>
<dbReference type="CDD" id="cd02007">
    <property type="entry name" value="TPP_DXS"/>
    <property type="match status" value="1"/>
</dbReference>
<evidence type="ECO:0000256" key="8">
    <source>
        <dbReference type="ARBA" id="ARBA00023052"/>
    </source>
</evidence>
<dbReference type="HAMAP" id="MF_00315">
    <property type="entry name" value="DXP_synth"/>
    <property type="match status" value="1"/>
</dbReference>
<feature type="binding site" evidence="11">
    <location>
        <begin position="147"/>
        <end position="148"/>
    </location>
    <ligand>
        <name>thiamine diphosphate</name>
        <dbReference type="ChEBI" id="CHEBI:58937"/>
    </ligand>
</feature>
<feature type="binding site" evidence="11">
    <location>
        <position position="146"/>
    </location>
    <ligand>
        <name>Mg(2+)</name>
        <dbReference type="ChEBI" id="CHEBI:18420"/>
    </ligand>
</feature>
<keyword evidence="5 11" id="KW-0479">Metal-binding</keyword>
<dbReference type="FunFam" id="3.40.50.970:FF:000005">
    <property type="entry name" value="1-deoxy-D-xylulose-5-phosphate synthase"/>
    <property type="match status" value="1"/>
</dbReference>
<dbReference type="Proteomes" id="UP000287361">
    <property type="component" value="Unassembled WGS sequence"/>
</dbReference>
<feature type="domain" description="Transketolase-like pyrimidine-binding" evidence="12">
    <location>
        <begin position="315"/>
        <end position="480"/>
    </location>
</feature>
<dbReference type="Pfam" id="PF02779">
    <property type="entry name" value="Transket_pyr"/>
    <property type="match status" value="1"/>
</dbReference>
<dbReference type="Gene3D" id="3.40.50.970">
    <property type="match status" value="2"/>
</dbReference>
<dbReference type="FunFam" id="3.40.50.920:FF:000002">
    <property type="entry name" value="1-deoxy-D-xylulose-5-phosphate synthase"/>
    <property type="match status" value="1"/>
</dbReference>
<evidence type="ECO:0000256" key="9">
    <source>
        <dbReference type="ARBA" id="ARBA00023229"/>
    </source>
</evidence>
<evidence type="ECO:0000256" key="11">
    <source>
        <dbReference type="HAMAP-Rule" id="MF_00315"/>
    </source>
</evidence>
<feature type="binding site" evidence="11">
    <location>
        <position position="286"/>
    </location>
    <ligand>
        <name>thiamine diphosphate</name>
        <dbReference type="ChEBI" id="CHEBI:58937"/>
    </ligand>
</feature>
<sequence length="622" mass="68522">MDGILKHIHSTEDIKNLNEKELKQLCKELRRFLLQKVSKTGGHLASNLGIVELTVALEYCFHLPEDKIVWDVGHQAYIHKMLTGRKEGFDHLRQLDGLSGFPKPTESDCDAFAAGHSSTSISAAFGLAKARDLTGGKEHVIAVIGDGSMTGGLAYEALNNVGKEHTRMIVILNDNQMSIDTNVGAISRHLNSLRTSYQYRGWKEAVKQFRDNVPVIGEGTYQVLKNVRDGAKMLLTGGALFEQLGLKYIGPVDGHDLPDLIELFENVKEMNRPVLIHVKTIKGKGYPYAEERPWAYHGVGAFDLKTGQPLSKGGRSWSSVFGDKMVEIGKKNPKVAGITAAMSGGTGFEKFQRAFPKRFFDVAIAEQHGTTFAAGLAKGGVTPVFAVYSSFLQRAYDQIVHDVCMQKLHVVFAIDRAGIVGADGETHQGVFDISFLSHIPNMTVLSPKNAWELEEMLDFAVNEWNGPIAVRYPRGTAETAFAEQKEPITYGKAEVIQKGRDIAVLAEGHMLKPAAEAAERLEAEGYHPVLVNMRFLNPLDTELLKEIAETCAHIVTVEDNLRKGGFGSKVLEYYGDAGIQTDVLNLAFPDKYIEQGTQAQLFERYGLDAAGIYNSIKERLGE</sequence>
<feature type="binding site" evidence="11">
    <location>
        <position position="366"/>
    </location>
    <ligand>
        <name>thiamine diphosphate</name>
        <dbReference type="ChEBI" id="CHEBI:58937"/>
    </ligand>
</feature>
<dbReference type="EMBL" id="BHVZ01000010">
    <property type="protein sequence ID" value="GCB30117.1"/>
    <property type="molecule type" value="Genomic_DNA"/>
</dbReference>
<dbReference type="Gene3D" id="3.40.50.920">
    <property type="match status" value="1"/>
</dbReference>
<feature type="binding site" evidence="11">
    <location>
        <position position="74"/>
    </location>
    <ligand>
        <name>thiamine diphosphate</name>
        <dbReference type="ChEBI" id="CHEBI:58937"/>
    </ligand>
</feature>
<comment type="pathway">
    <text evidence="1 11">Metabolic intermediate biosynthesis; 1-deoxy-D-xylulose 5-phosphate biosynthesis; 1-deoxy-D-xylulose 5-phosphate from D-glyceraldehyde 3-phosphate and pyruvate: step 1/1.</text>
</comment>
<dbReference type="InterPro" id="IPR033248">
    <property type="entry name" value="Transketolase_C"/>
</dbReference>
<dbReference type="GO" id="GO:0016114">
    <property type="term" value="P:terpenoid biosynthetic process"/>
    <property type="evidence" value="ECO:0007669"/>
    <property type="project" value="UniProtKB-UniRule"/>
</dbReference>
<dbReference type="PANTHER" id="PTHR43322">
    <property type="entry name" value="1-D-DEOXYXYLULOSE 5-PHOSPHATE SYNTHASE-RELATED"/>
    <property type="match status" value="1"/>
</dbReference>
<evidence type="ECO:0000256" key="7">
    <source>
        <dbReference type="ARBA" id="ARBA00022977"/>
    </source>
</evidence>
<dbReference type="InterPro" id="IPR049557">
    <property type="entry name" value="Transketolase_CS"/>
</dbReference>
<dbReference type="InterPro" id="IPR020826">
    <property type="entry name" value="Transketolase_BS"/>
</dbReference>
<evidence type="ECO:0000256" key="4">
    <source>
        <dbReference type="ARBA" id="ARBA00022679"/>
    </source>
</evidence>
<dbReference type="PROSITE" id="PS00801">
    <property type="entry name" value="TRANSKETOLASE_1"/>
    <property type="match status" value="1"/>
</dbReference>
<dbReference type="UniPathway" id="UPA00064">
    <property type="reaction ID" value="UER00091"/>
</dbReference>
<dbReference type="GO" id="GO:0000287">
    <property type="term" value="F:magnesium ion binding"/>
    <property type="evidence" value="ECO:0007669"/>
    <property type="project" value="UniProtKB-UniRule"/>
</dbReference>
<dbReference type="InterPro" id="IPR009014">
    <property type="entry name" value="Transketo_C/PFOR_II"/>
</dbReference>
<protein>
    <recommendedName>
        <fullName evidence="11">1-deoxy-D-xylulose-5-phosphate synthase</fullName>
        <ecNumber evidence="11">2.2.1.7</ecNumber>
    </recommendedName>
    <alternativeName>
        <fullName evidence="11">1-deoxyxylulose-5-phosphate synthase</fullName>
        <shortName evidence="11">DXP synthase</shortName>
        <shortName evidence="11">DXPS</shortName>
    </alternativeName>
</protein>
<dbReference type="SUPFAM" id="SSF52922">
    <property type="entry name" value="TK C-terminal domain-like"/>
    <property type="match status" value="1"/>
</dbReference>
<dbReference type="AlphaFoldDB" id="A0A401LEW3"/>
<comment type="caution">
    <text evidence="13">The sequence shown here is derived from an EMBL/GenBank/DDBJ whole genome shotgun (WGS) entry which is preliminary data.</text>
</comment>
<dbReference type="GO" id="GO:0008661">
    <property type="term" value="F:1-deoxy-D-xylulose-5-phosphate synthase activity"/>
    <property type="evidence" value="ECO:0007669"/>
    <property type="project" value="UniProtKB-UniRule"/>
</dbReference>
<dbReference type="EC" id="2.2.1.7" evidence="11"/>
<comment type="subunit">
    <text evidence="3 11">Homodimer.</text>
</comment>
<keyword evidence="8 11" id="KW-0786">Thiamine pyrophosphate</keyword>
<dbReference type="PROSITE" id="PS00802">
    <property type="entry name" value="TRANSKETOLASE_2"/>
    <property type="match status" value="1"/>
</dbReference>
<dbReference type="GO" id="GO:0030976">
    <property type="term" value="F:thiamine pyrophosphate binding"/>
    <property type="evidence" value="ECO:0007669"/>
    <property type="project" value="UniProtKB-UniRule"/>
</dbReference>